<evidence type="ECO:0000313" key="2">
    <source>
        <dbReference type="EMBL" id="KLE32289.1"/>
    </source>
</evidence>
<evidence type="ECO:0000256" key="1">
    <source>
        <dbReference type="SAM" id="MobiDB-lite"/>
    </source>
</evidence>
<reference evidence="2 3" key="1">
    <citation type="submission" date="2015-04" db="EMBL/GenBank/DDBJ databases">
        <title>The draft genome sequence of Erythrobacr gangjinensis K7-2.</title>
        <authorList>
            <person name="Zhuang L."/>
            <person name="Liu Y."/>
            <person name="Shao Z."/>
        </authorList>
    </citation>
    <scope>NUCLEOTIDE SEQUENCE [LARGE SCALE GENOMIC DNA]</scope>
    <source>
        <strain evidence="2 3">K7-2</strain>
    </source>
</reference>
<dbReference type="STRING" id="502682.BMF35_a1181"/>
<sequence length="128" mass="13448">MTDTVSDKLAGAPGDVPGPSTNPATNLLLADIVIRVIGRITRQTVEKAMLGKRYGSAFAREAIDNKSIMHSLAAYGVTKFATKSVPGAMIVGSVAAGKLLFDRGRSRRAARKAGEAFLSKQADPDSMV</sequence>
<proteinExistence type="predicted"/>
<feature type="region of interest" description="Disordered" evidence="1">
    <location>
        <begin position="1"/>
        <end position="20"/>
    </location>
</feature>
<dbReference type="EMBL" id="LBHC01000002">
    <property type="protein sequence ID" value="KLE32289.1"/>
    <property type="molecule type" value="Genomic_DNA"/>
</dbReference>
<gene>
    <name evidence="2" type="ORF">AAW01_10920</name>
</gene>
<accession>A0A0G9MNX3</accession>
<dbReference type="AlphaFoldDB" id="A0A0G9MNX3"/>
<dbReference type="PATRIC" id="fig|502682.8.peg.2220"/>
<protein>
    <submittedName>
        <fullName evidence="2">Uncharacterized protein</fullName>
    </submittedName>
</protein>
<comment type="caution">
    <text evidence="2">The sequence shown here is derived from an EMBL/GenBank/DDBJ whole genome shotgun (WGS) entry which is preliminary data.</text>
</comment>
<organism evidence="2 3">
    <name type="scientific">Aurantiacibacter gangjinensis</name>
    <dbReference type="NCBI Taxonomy" id="502682"/>
    <lineage>
        <taxon>Bacteria</taxon>
        <taxon>Pseudomonadati</taxon>
        <taxon>Pseudomonadota</taxon>
        <taxon>Alphaproteobacteria</taxon>
        <taxon>Sphingomonadales</taxon>
        <taxon>Erythrobacteraceae</taxon>
        <taxon>Aurantiacibacter</taxon>
    </lineage>
</organism>
<name>A0A0G9MNX3_9SPHN</name>
<dbReference type="Proteomes" id="UP000053070">
    <property type="component" value="Unassembled WGS sequence"/>
</dbReference>
<keyword evidence="3" id="KW-1185">Reference proteome</keyword>
<evidence type="ECO:0000313" key="3">
    <source>
        <dbReference type="Proteomes" id="UP000053070"/>
    </source>
</evidence>